<dbReference type="STRING" id="1658174.A0A1J9RI06"/>
<keyword evidence="1" id="KW-0479">Metal-binding</keyword>
<dbReference type="OrthoDB" id="6365676at2759"/>
<keyword evidence="8" id="KW-1185">Reference proteome</keyword>
<feature type="domain" description="C2H2-type" evidence="6">
    <location>
        <begin position="104"/>
        <end position="136"/>
    </location>
</feature>
<dbReference type="PROSITE" id="PS50157">
    <property type="entry name" value="ZINC_FINGER_C2H2_2"/>
    <property type="match status" value="2"/>
</dbReference>
<evidence type="ECO:0000259" key="6">
    <source>
        <dbReference type="PROSITE" id="PS50157"/>
    </source>
</evidence>
<protein>
    <recommendedName>
        <fullName evidence="6">C2H2-type domain-containing protein</fullName>
    </recommendedName>
</protein>
<dbReference type="InterPro" id="IPR013087">
    <property type="entry name" value="Znf_C2H2_type"/>
</dbReference>
<comment type="caution">
    <text evidence="7">The sequence shown here is derived from an EMBL/GenBank/DDBJ whole genome shotgun (WGS) entry which is preliminary data.</text>
</comment>
<organism evidence="7 8">
    <name type="scientific">Blastomyces percursus</name>
    <dbReference type="NCBI Taxonomy" id="1658174"/>
    <lineage>
        <taxon>Eukaryota</taxon>
        <taxon>Fungi</taxon>
        <taxon>Dikarya</taxon>
        <taxon>Ascomycota</taxon>
        <taxon>Pezizomycotina</taxon>
        <taxon>Eurotiomycetes</taxon>
        <taxon>Eurotiomycetidae</taxon>
        <taxon>Onygenales</taxon>
        <taxon>Ajellomycetaceae</taxon>
        <taxon>Blastomyces</taxon>
    </lineage>
</organism>
<feature type="compositionally biased region" description="Polar residues" evidence="5">
    <location>
        <begin position="180"/>
        <end position="189"/>
    </location>
</feature>
<dbReference type="InterPro" id="IPR036236">
    <property type="entry name" value="Znf_C2H2_sf"/>
</dbReference>
<proteinExistence type="predicted"/>
<sequence>MNVSSILNPKYDQDEGEMNKMTAAVALTELSKGFLSPSVFLCYVNFPHRCTMDCAEQHIMTMDMACYHKQKALDQLQIDASTTNSKISQVQPASLLPVRRKRRYPCPYAALHSCGITFGTSNHARRHGKKHTGEKPVYCPQCNKRFARKDNMKQHCRAHLSISDNPTSKEDRDASRRDSMSWSSNPVIN</sequence>
<feature type="compositionally biased region" description="Basic and acidic residues" evidence="5">
    <location>
        <begin position="167"/>
        <end position="179"/>
    </location>
</feature>
<evidence type="ECO:0000313" key="8">
    <source>
        <dbReference type="Proteomes" id="UP000242791"/>
    </source>
</evidence>
<gene>
    <name evidence="7" type="ORF">ACJ73_00420</name>
</gene>
<dbReference type="FunFam" id="3.30.160.60:FF:002343">
    <property type="entry name" value="Zinc finger protein 33A"/>
    <property type="match status" value="1"/>
</dbReference>
<keyword evidence="3" id="KW-0862">Zinc</keyword>
<reference evidence="7 8" key="1">
    <citation type="submission" date="2015-08" db="EMBL/GenBank/DDBJ databases">
        <title>Emmonsia species relationships and genome sequence.</title>
        <authorList>
            <person name="Cuomo C.A."/>
            <person name="Schwartz I.S."/>
            <person name="Kenyon C."/>
            <person name="De Hoog G.S."/>
            <person name="Govender N.P."/>
            <person name="Botha A."/>
            <person name="Moreno L."/>
            <person name="De Vries M."/>
            <person name="Munoz J.F."/>
            <person name="Stielow J.B."/>
        </authorList>
    </citation>
    <scope>NUCLEOTIDE SEQUENCE [LARGE SCALE GENOMIC DNA]</scope>
    <source>
        <strain evidence="7 8">EI222</strain>
    </source>
</reference>
<name>A0A1J9RI06_9EURO</name>
<dbReference type="AlphaFoldDB" id="A0A1J9RI06"/>
<evidence type="ECO:0000256" key="2">
    <source>
        <dbReference type="ARBA" id="ARBA00022771"/>
    </source>
</evidence>
<dbReference type="SUPFAM" id="SSF57667">
    <property type="entry name" value="beta-beta-alpha zinc fingers"/>
    <property type="match status" value="1"/>
</dbReference>
<evidence type="ECO:0000256" key="5">
    <source>
        <dbReference type="SAM" id="MobiDB-lite"/>
    </source>
</evidence>
<evidence type="ECO:0000256" key="3">
    <source>
        <dbReference type="ARBA" id="ARBA00022833"/>
    </source>
</evidence>
<dbReference type="PROSITE" id="PS00028">
    <property type="entry name" value="ZINC_FINGER_C2H2_1"/>
    <property type="match status" value="1"/>
</dbReference>
<dbReference type="EMBL" id="LGTZ01000028">
    <property type="protein sequence ID" value="OJD28183.1"/>
    <property type="molecule type" value="Genomic_DNA"/>
</dbReference>
<evidence type="ECO:0000313" key="7">
    <source>
        <dbReference type="EMBL" id="OJD28183.1"/>
    </source>
</evidence>
<accession>A0A1J9RI06</accession>
<feature type="region of interest" description="Disordered" evidence="5">
    <location>
        <begin position="153"/>
        <end position="189"/>
    </location>
</feature>
<feature type="domain" description="C2H2-type" evidence="6">
    <location>
        <begin position="137"/>
        <end position="159"/>
    </location>
</feature>
<evidence type="ECO:0000256" key="1">
    <source>
        <dbReference type="ARBA" id="ARBA00022723"/>
    </source>
</evidence>
<dbReference type="VEuPathDB" id="FungiDB:ACJ73_00420"/>
<dbReference type="Gene3D" id="3.30.160.60">
    <property type="entry name" value="Classic Zinc Finger"/>
    <property type="match status" value="2"/>
</dbReference>
<dbReference type="GO" id="GO:0008270">
    <property type="term" value="F:zinc ion binding"/>
    <property type="evidence" value="ECO:0007669"/>
    <property type="project" value="UniProtKB-KW"/>
</dbReference>
<dbReference type="PANTHER" id="PTHR23235">
    <property type="entry name" value="KRUEPPEL-LIKE TRANSCRIPTION FACTOR"/>
    <property type="match status" value="1"/>
</dbReference>
<dbReference type="Proteomes" id="UP000242791">
    <property type="component" value="Unassembled WGS sequence"/>
</dbReference>
<evidence type="ECO:0000256" key="4">
    <source>
        <dbReference type="PROSITE-ProRule" id="PRU00042"/>
    </source>
</evidence>
<keyword evidence="2 4" id="KW-0863">Zinc-finger</keyword>